<dbReference type="PANTHER" id="PTHR23150">
    <property type="entry name" value="SULFATASE MODIFYING FACTOR 1, 2"/>
    <property type="match status" value="1"/>
</dbReference>
<dbReference type="SUPFAM" id="SSF56436">
    <property type="entry name" value="C-type lectin-like"/>
    <property type="match status" value="1"/>
</dbReference>
<feature type="compositionally biased region" description="Basic residues" evidence="1">
    <location>
        <begin position="532"/>
        <end position="544"/>
    </location>
</feature>
<dbReference type="InterPro" id="IPR016187">
    <property type="entry name" value="CTDL_fold"/>
</dbReference>
<dbReference type="Proteomes" id="UP001258315">
    <property type="component" value="Unassembled WGS sequence"/>
</dbReference>
<protein>
    <submittedName>
        <fullName evidence="3">Sulfatase modifying factor 1</fullName>
        <ecNumber evidence="3">1.8.3.7</ecNumber>
    </submittedName>
</protein>
<feature type="region of interest" description="Disordered" evidence="1">
    <location>
        <begin position="523"/>
        <end position="544"/>
    </location>
</feature>
<evidence type="ECO:0000256" key="1">
    <source>
        <dbReference type="SAM" id="MobiDB-lite"/>
    </source>
</evidence>
<dbReference type="InterPro" id="IPR005532">
    <property type="entry name" value="SUMF_dom"/>
</dbReference>
<dbReference type="PROSITE" id="PS51257">
    <property type="entry name" value="PROKAR_LIPOPROTEIN"/>
    <property type="match status" value="1"/>
</dbReference>
<evidence type="ECO:0000313" key="4">
    <source>
        <dbReference type="Proteomes" id="UP001258315"/>
    </source>
</evidence>
<dbReference type="InterPro" id="IPR042095">
    <property type="entry name" value="SUMF_sf"/>
</dbReference>
<dbReference type="InterPro" id="IPR051043">
    <property type="entry name" value="Sulfatase_Mod_Factor_Kinase"/>
</dbReference>
<gene>
    <name evidence="3" type="ORF">QE417_001909</name>
</gene>
<feature type="domain" description="Sulfatase-modifying factor enzyme-like" evidence="2">
    <location>
        <begin position="55"/>
        <end position="382"/>
    </location>
</feature>
<dbReference type="Gene3D" id="3.90.1580.10">
    <property type="entry name" value="paralog of FGE (formylglycine-generating enzyme)"/>
    <property type="match status" value="1"/>
</dbReference>
<accession>A0ABU3GSV7</accession>
<dbReference type="PANTHER" id="PTHR23150:SF19">
    <property type="entry name" value="FORMYLGLYCINE-GENERATING ENZYME"/>
    <property type="match status" value="1"/>
</dbReference>
<organism evidence="3 4">
    <name type="scientific">Mucilaginibacter terrae</name>
    <dbReference type="NCBI Taxonomy" id="1955052"/>
    <lineage>
        <taxon>Bacteria</taxon>
        <taxon>Pseudomonadati</taxon>
        <taxon>Bacteroidota</taxon>
        <taxon>Sphingobacteriia</taxon>
        <taxon>Sphingobacteriales</taxon>
        <taxon>Sphingobacteriaceae</taxon>
        <taxon>Mucilaginibacter</taxon>
    </lineage>
</organism>
<proteinExistence type="predicted"/>
<comment type="caution">
    <text evidence="3">The sequence shown here is derived from an EMBL/GenBank/DDBJ whole genome shotgun (WGS) entry which is preliminary data.</text>
</comment>
<dbReference type="EMBL" id="JAVLVU010000001">
    <property type="protein sequence ID" value="MDT3402837.1"/>
    <property type="molecule type" value="Genomic_DNA"/>
</dbReference>
<dbReference type="Pfam" id="PF03781">
    <property type="entry name" value="FGE-sulfatase"/>
    <property type="match status" value="1"/>
</dbReference>
<sequence>MIKRFTKSALLLGCVGLLLGSCSNPMRSQKTGIVYNNKDNGGYMRFKQTHPAPGPGLVAIEGGTFVWGGSADQDVAYEYNNVRRRITVGSFYMDETEVSNQDWLDYLHYISITFPGDRELYYNATPDTLVWRRPLSYNEPYVDNYLRHPAFQDYPVVGVTWDQAKEYCVFRTNQMNENILRESGRLASWKDASGNGGAGTAAASGKASATEPFDTEIYLNGQIKGQGIDGKKMMPDMNPLAKPGTGGKPTRTVRMEDGILKPSFRLPSEAEWEYAAMGLAGNTQYENIEDGKIYPWNGMGVRSPKKRTRGMIMANFKRGAGDNMGVAGSLNDKADITAPVRSFEPNDFGLYNMAGNVNEWTGDTYRQMTFEDADDFNPFRGNEWTNKKLADPEKGLYAKDKYGRPIREAAKSNKKLSWAEFTAQQQGGNSVTPPATNAAGTTAAIAASGKPFKHDQRGAADSTDNSLYGVTTLVNDRSKVYKGGSWNDRAMWLNPATRRFMDQGEASAEVGFRCAMTMVGAPEINPNGKSHFSVKKPKNYNPKK</sequence>
<keyword evidence="4" id="KW-1185">Reference proteome</keyword>
<keyword evidence="3" id="KW-0560">Oxidoreductase</keyword>
<dbReference type="EC" id="1.8.3.7" evidence="3"/>
<evidence type="ECO:0000313" key="3">
    <source>
        <dbReference type="EMBL" id="MDT3402837.1"/>
    </source>
</evidence>
<dbReference type="GO" id="GO:0120147">
    <property type="term" value="F:formylglycine-generating oxidase activity"/>
    <property type="evidence" value="ECO:0007669"/>
    <property type="project" value="UniProtKB-EC"/>
</dbReference>
<reference evidence="4" key="1">
    <citation type="submission" date="2023-07" db="EMBL/GenBank/DDBJ databases">
        <title>Functional and genomic diversity of the sorghum phyllosphere microbiome.</title>
        <authorList>
            <person name="Shade A."/>
        </authorList>
    </citation>
    <scope>NUCLEOTIDE SEQUENCE [LARGE SCALE GENOMIC DNA]</scope>
    <source>
        <strain evidence="4">SORGH_AS_0422</strain>
    </source>
</reference>
<name>A0ABU3GSV7_9SPHI</name>
<evidence type="ECO:0000259" key="2">
    <source>
        <dbReference type="Pfam" id="PF03781"/>
    </source>
</evidence>